<keyword evidence="7" id="KW-1185">Reference proteome</keyword>
<dbReference type="InterPro" id="IPR036390">
    <property type="entry name" value="WH_DNA-bd_sf"/>
</dbReference>
<dbReference type="InterPro" id="IPR036388">
    <property type="entry name" value="WH-like_DNA-bd_sf"/>
</dbReference>
<dbReference type="PROSITE" id="PS51063">
    <property type="entry name" value="HTH_CRP_2"/>
    <property type="match status" value="1"/>
</dbReference>
<organism evidence="6 7">
    <name type="scientific">Rubrimonas cliftonensis</name>
    <dbReference type="NCBI Taxonomy" id="89524"/>
    <lineage>
        <taxon>Bacteria</taxon>
        <taxon>Pseudomonadati</taxon>
        <taxon>Pseudomonadota</taxon>
        <taxon>Alphaproteobacteria</taxon>
        <taxon>Rhodobacterales</taxon>
        <taxon>Paracoccaceae</taxon>
        <taxon>Rubrimonas</taxon>
    </lineage>
</organism>
<dbReference type="OrthoDB" id="190787at2"/>
<name>A0A1H3Z8X8_9RHOB</name>
<dbReference type="EMBL" id="FNQM01000003">
    <property type="protein sequence ID" value="SEA20186.1"/>
    <property type="molecule type" value="Genomic_DNA"/>
</dbReference>
<evidence type="ECO:0000259" key="5">
    <source>
        <dbReference type="PROSITE" id="PS51063"/>
    </source>
</evidence>
<sequence>MSYFDLIAALEPDDLAALRERLVERDYRRGVEMISYRDRSRSLLVLLTGYARVVIHGADGRMVDYHEAGPGAAFGEIAAIDGLARSASVVAATDVRAGLLRLEDFETLMARPGFSKAILLRLTGQVRSMIERIHEYSTMLVRDRLIRELLRMAADSGEGDAAVIGRPPTHFDLAARISSHREAVSREMSRLAKEGLVKREGRTLAIPSRERLEDEMTAPPEA</sequence>
<dbReference type="STRING" id="89524.SAMN05444370_103444"/>
<evidence type="ECO:0000256" key="1">
    <source>
        <dbReference type="ARBA" id="ARBA00023015"/>
    </source>
</evidence>
<proteinExistence type="predicted"/>
<feature type="domain" description="HTH crp-type" evidence="5">
    <location>
        <begin position="139"/>
        <end position="210"/>
    </location>
</feature>
<dbReference type="Gene3D" id="2.60.120.10">
    <property type="entry name" value="Jelly Rolls"/>
    <property type="match status" value="1"/>
</dbReference>
<keyword evidence="3" id="KW-0804">Transcription</keyword>
<dbReference type="PANTHER" id="PTHR24567:SF68">
    <property type="entry name" value="DNA-BINDING TRANSCRIPTIONAL DUAL REGULATOR CRP"/>
    <property type="match status" value="1"/>
</dbReference>
<dbReference type="GO" id="GO:0003677">
    <property type="term" value="F:DNA binding"/>
    <property type="evidence" value="ECO:0007669"/>
    <property type="project" value="UniProtKB-KW"/>
</dbReference>
<feature type="domain" description="Cyclic nucleotide-binding" evidence="4">
    <location>
        <begin position="6"/>
        <end position="109"/>
    </location>
</feature>
<dbReference type="InterPro" id="IPR018490">
    <property type="entry name" value="cNMP-bd_dom_sf"/>
</dbReference>
<keyword evidence="6" id="KW-0418">Kinase</keyword>
<gene>
    <name evidence="6" type="ORF">SAMN05444370_103444</name>
</gene>
<reference evidence="6 7" key="1">
    <citation type="submission" date="2016-10" db="EMBL/GenBank/DDBJ databases">
        <authorList>
            <person name="de Groot N.N."/>
        </authorList>
    </citation>
    <scope>NUCLEOTIDE SEQUENCE [LARGE SCALE GENOMIC DNA]</scope>
    <source>
        <strain evidence="6 7">DSM 15345</strain>
    </source>
</reference>
<dbReference type="PROSITE" id="PS50042">
    <property type="entry name" value="CNMP_BINDING_3"/>
    <property type="match status" value="1"/>
</dbReference>
<dbReference type="GO" id="GO:0003700">
    <property type="term" value="F:DNA-binding transcription factor activity"/>
    <property type="evidence" value="ECO:0007669"/>
    <property type="project" value="TreeGrafter"/>
</dbReference>
<dbReference type="SMART" id="SM00419">
    <property type="entry name" value="HTH_CRP"/>
    <property type="match status" value="1"/>
</dbReference>
<keyword evidence="2" id="KW-0238">DNA-binding</keyword>
<dbReference type="PANTHER" id="PTHR24567">
    <property type="entry name" value="CRP FAMILY TRANSCRIPTIONAL REGULATORY PROTEIN"/>
    <property type="match status" value="1"/>
</dbReference>
<dbReference type="RefSeq" id="WP_093251230.1">
    <property type="nucleotide sequence ID" value="NZ_FNQM01000003.1"/>
</dbReference>
<dbReference type="Pfam" id="PF00027">
    <property type="entry name" value="cNMP_binding"/>
    <property type="match status" value="1"/>
</dbReference>
<dbReference type="InterPro" id="IPR014710">
    <property type="entry name" value="RmlC-like_jellyroll"/>
</dbReference>
<dbReference type="SMART" id="SM00100">
    <property type="entry name" value="cNMP"/>
    <property type="match status" value="1"/>
</dbReference>
<keyword evidence="1" id="KW-0805">Transcription regulation</keyword>
<dbReference type="Pfam" id="PF13545">
    <property type="entry name" value="HTH_Crp_2"/>
    <property type="match status" value="1"/>
</dbReference>
<dbReference type="Gene3D" id="1.10.10.10">
    <property type="entry name" value="Winged helix-like DNA-binding domain superfamily/Winged helix DNA-binding domain"/>
    <property type="match status" value="1"/>
</dbReference>
<dbReference type="InterPro" id="IPR050397">
    <property type="entry name" value="Env_Response_Regulators"/>
</dbReference>
<dbReference type="AlphaFoldDB" id="A0A1H3Z8X8"/>
<dbReference type="InterPro" id="IPR000595">
    <property type="entry name" value="cNMP-bd_dom"/>
</dbReference>
<dbReference type="InterPro" id="IPR012318">
    <property type="entry name" value="HTH_CRP"/>
</dbReference>
<evidence type="ECO:0000313" key="7">
    <source>
        <dbReference type="Proteomes" id="UP000198703"/>
    </source>
</evidence>
<evidence type="ECO:0000256" key="2">
    <source>
        <dbReference type="ARBA" id="ARBA00023125"/>
    </source>
</evidence>
<evidence type="ECO:0000313" key="6">
    <source>
        <dbReference type="EMBL" id="SEA20186.1"/>
    </source>
</evidence>
<dbReference type="SUPFAM" id="SSF46785">
    <property type="entry name" value="Winged helix' DNA-binding domain"/>
    <property type="match status" value="1"/>
</dbReference>
<evidence type="ECO:0000259" key="4">
    <source>
        <dbReference type="PROSITE" id="PS50042"/>
    </source>
</evidence>
<dbReference type="GO" id="GO:0005829">
    <property type="term" value="C:cytosol"/>
    <property type="evidence" value="ECO:0007669"/>
    <property type="project" value="TreeGrafter"/>
</dbReference>
<dbReference type="GO" id="GO:0016301">
    <property type="term" value="F:kinase activity"/>
    <property type="evidence" value="ECO:0007669"/>
    <property type="project" value="UniProtKB-KW"/>
</dbReference>
<keyword evidence="6" id="KW-0808">Transferase</keyword>
<dbReference type="SUPFAM" id="SSF51206">
    <property type="entry name" value="cAMP-binding domain-like"/>
    <property type="match status" value="1"/>
</dbReference>
<evidence type="ECO:0000256" key="3">
    <source>
        <dbReference type="ARBA" id="ARBA00023163"/>
    </source>
</evidence>
<accession>A0A1H3Z8X8</accession>
<protein>
    <submittedName>
        <fullName evidence="6">cAMP-binding domain of CRP or a regulatory subunit of cAMP-dependent protein kinases</fullName>
    </submittedName>
</protein>
<dbReference type="Proteomes" id="UP000198703">
    <property type="component" value="Unassembled WGS sequence"/>
</dbReference>
<dbReference type="CDD" id="cd00038">
    <property type="entry name" value="CAP_ED"/>
    <property type="match status" value="1"/>
</dbReference>